<evidence type="ECO:0000256" key="7">
    <source>
        <dbReference type="ARBA" id="ARBA00023224"/>
    </source>
</evidence>
<dbReference type="PRINTS" id="PR00237">
    <property type="entry name" value="GPCRRHODOPSN"/>
</dbReference>
<dbReference type="GO" id="GO:0005886">
    <property type="term" value="C:plasma membrane"/>
    <property type="evidence" value="ECO:0007669"/>
    <property type="project" value="TreeGrafter"/>
</dbReference>
<organism evidence="10 11">
    <name type="scientific">Meloidogyne javanica</name>
    <name type="common">Root-knot nematode worm</name>
    <dbReference type="NCBI Taxonomy" id="6303"/>
    <lineage>
        <taxon>Eukaryota</taxon>
        <taxon>Metazoa</taxon>
        <taxon>Ecdysozoa</taxon>
        <taxon>Nematoda</taxon>
        <taxon>Chromadorea</taxon>
        <taxon>Rhabditida</taxon>
        <taxon>Tylenchina</taxon>
        <taxon>Tylenchomorpha</taxon>
        <taxon>Tylenchoidea</taxon>
        <taxon>Meloidogynidae</taxon>
        <taxon>Meloidogyninae</taxon>
        <taxon>Meloidogyne</taxon>
        <taxon>Meloidogyne incognita group</taxon>
    </lineage>
</organism>
<dbReference type="WBParaSite" id="scaffold1780_cov259.g3624">
    <property type="protein sequence ID" value="scaffold1780_cov259.g3624"/>
    <property type="gene ID" value="scaffold1780_cov259.g3624"/>
</dbReference>
<reference evidence="11" key="1">
    <citation type="submission" date="2022-11" db="UniProtKB">
        <authorList>
            <consortium name="WormBaseParasite"/>
        </authorList>
    </citation>
    <scope>IDENTIFICATION</scope>
</reference>
<keyword evidence="6" id="KW-0675">Receptor</keyword>
<dbReference type="InterPro" id="IPR017452">
    <property type="entry name" value="GPCR_Rhodpsn_7TM"/>
</dbReference>
<dbReference type="InterPro" id="IPR000276">
    <property type="entry name" value="GPCR_Rhodpsn"/>
</dbReference>
<evidence type="ECO:0000256" key="6">
    <source>
        <dbReference type="ARBA" id="ARBA00023170"/>
    </source>
</evidence>
<evidence type="ECO:0000256" key="4">
    <source>
        <dbReference type="ARBA" id="ARBA00023040"/>
    </source>
</evidence>
<evidence type="ECO:0000256" key="2">
    <source>
        <dbReference type="ARBA" id="ARBA00022692"/>
    </source>
</evidence>
<evidence type="ECO:0000259" key="9">
    <source>
        <dbReference type="PROSITE" id="PS50262"/>
    </source>
</evidence>
<accession>A0A915LVN3</accession>
<dbReference type="PROSITE" id="PS50262">
    <property type="entry name" value="G_PROTEIN_RECEP_F1_2"/>
    <property type="match status" value="1"/>
</dbReference>
<keyword evidence="5" id="KW-0472">Membrane</keyword>
<dbReference type="AlphaFoldDB" id="A0A915LVN3"/>
<proteinExistence type="predicted"/>
<keyword evidence="4" id="KW-0297">G-protein coupled receptor</keyword>
<feature type="chain" id="PRO_5037594761" evidence="8">
    <location>
        <begin position="19"/>
        <end position="190"/>
    </location>
</feature>
<feature type="domain" description="G-protein coupled receptors family 1 profile" evidence="9">
    <location>
        <begin position="5"/>
        <end position="39"/>
    </location>
</feature>
<dbReference type="Pfam" id="PF00001">
    <property type="entry name" value="7tm_1"/>
    <property type="match status" value="1"/>
</dbReference>
<keyword evidence="3" id="KW-1133">Transmembrane helix</keyword>
<evidence type="ECO:0000256" key="1">
    <source>
        <dbReference type="ARBA" id="ARBA00004141"/>
    </source>
</evidence>
<dbReference type="SUPFAM" id="SSF81321">
    <property type="entry name" value="Family A G protein-coupled receptor-like"/>
    <property type="match status" value="1"/>
</dbReference>
<evidence type="ECO:0000256" key="8">
    <source>
        <dbReference type="SAM" id="SignalP"/>
    </source>
</evidence>
<keyword evidence="2" id="KW-0812">Transmembrane</keyword>
<evidence type="ECO:0000313" key="11">
    <source>
        <dbReference type="WBParaSite" id="scaffold1780_cov259.g3624"/>
    </source>
</evidence>
<keyword evidence="7" id="KW-0807">Transducer</keyword>
<evidence type="ECO:0000256" key="5">
    <source>
        <dbReference type="ARBA" id="ARBA00023136"/>
    </source>
</evidence>
<dbReference type="GO" id="GO:0004930">
    <property type="term" value="F:G protein-coupled receptor activity"/>
    <property type="evidence" value="ECO:0007669"/>
    <property type="project" value="UniProtKB-KW"/>
</dbReference>
<keyword evidence="10" id="KW-1185">Reference proteome</keyword>
<dbReference type="Gene3D" id="1.20.1070.10">
    <property type="entry name" value="Rhodopsin 7-helix transmembrane proteins"/>
    <property type="match status" value="1"/>
</dbReference>
<evidence type="ECO:0000313" key="10">
    <source>
        <dbReference type="Proteomes" id="UP000887561"/>
    </source>
</evidence>
<comment type="subcellular location">
    <subcellularLocation>
        <location evidence="1">Membrane</location>
        <topology evidence="1">Multi-pass membrane protein</topology>
    </subcellularLocation>
</comment>
<dbReference type="PANTHER" id="PTHR45695:SF9">
    <property type="entry name" value="LEUCOKININ RECEPTOR"/>
    <property type="match status" value="1"/>
</dbReference>
<protein>
    <submittedName>
        <fullName evidence="11">Thyrotropin-releasing hormone receptor</fullName>
    </submittedName>
</protein>
<sequence length="190" mass="21307">MWGICNSLVLLCIIGNRSMRTVTNFFLANLAIADLLVLIKTTEDDSVVRTSQAYRNLSTAVPPPLQQLSNSSNSTLMTRQSIDSELSCEARVGLNRRAGSYSGGNNGRRRTLPKIELVDSRRRVIRLCAVIVLAFALLSLPRYQKEQMLQLLRNHRLSTQLERDAFGEPIQQATRTMSCTSLQQQINVVK</sequence>
<evidence type="ECO:0000256" key="3">
    <source>
        <dbReference type="ARBA" id="ARBA00022989"/>
    </source>
</evidence>
<dbReference type="PANTHER" id="PTHR45695">
    <property type="entry name" value="LEUCOKININ RECEPTOR-RELATED"/>
    <property type="match status" value="1"/>
</dbReference>
<feature type="signal peptide" evidence="8">
    <location>
        <begin position="1"/>
        <end position="18"/>
    </location>
</feature>
<name>A0A915LVN3_MELJA</name>
<keyword evidence="8" id="KW-0732">Signal</keyword>
<dbReference type="Proteomes" id="UP000887561">
    <property type="component" value="Unplaced"/>
</dbReference>